<proteinExistence type="predicted"/>
<organism evidence="1 2">
    <name type="scientific">Corynebacterium testudinoris</name>
    <dbReference type="NCBI Taxonomy" id="136857"/>
    <lineage>
        <taxon>Bacteria</taxon>
        <taxon>Bacillati</taxon>
        <taxon>Actinomycetota</taxon>
        <taxon>Actinomycetes</taxon>
        <taxon>Mycobacteriales</taxon>
        <taxon>Corynebacteriaceae</taxon>
        <taxon>Corynebacterium</taxon>
    </lineage>
</organism>
<sequence length="228" mass="24063">MYPEFLAVGFDQQPGEISDVIFDQELVGEEDCGDGYQLCAAYVDPSGVRISVGLRDSKPYLHAGVSGPVSGAGEVTRLSDTTARVDLGDAMVLANVELPANYPSDEPQSAREIRLSAVGVEGIRVYPSEEAYVAEEDSAAVGQLISLGLISLQSSAQQPNAIAFLSGRCREAELRTNTLTGKNFWYLLVDTKVPLAVALPEGVKPVPAVGSVVVGQVLVYASEMSSPA</sequence>
<dbReference type="STRING" id="136857.CTEST_02200"/>
<dbReference type="PATRIC" id="fig|136857.5.peg.430"/>
<dbReference type="EMBL" id="CP011545">
    <property type="protein sequence ID" value="AKK07895.1"/>
    <property type="molecule type" value="Genomic_DNA"/>
</dbReference>
<keyword evidence="2" id="KW-1185">Reference proteome</keyword>
<dbReference type="AlphaFoldDB" id="A0A0G3H587"/>
<protein>
    <submittedName>
        <fullName evidence="1">Uncharacterized protein</fullName>
    </submittedName>
</protein>
<reference evidence="1 2" key="1">
    <citation type="journal article" date="2015" name="Genome Announc.">
        <title>Complete Genome Sequence of the Type Strain Corynebacterium testudinoris DSM 44614, Recovered from Necrotic Lesions in the Mouth of a Tortoise.</title>
        <authorList>
            <person name="Ruckert C."/>
            <person name="Kriete M."/>
            <person name="Jaenicke S."/>
            <person name="Winkler A."/>
            <person name="Tauch A."/>
        </authorList>
    </citation>
    <scope>NUCLEOTIDE SEQUENCE [LARGE SCALE GENOMIC DNA]</scope>
    <source>
        <strain evidence="1 2">DSM 44614</strain>
    </source>
</reference>
<name>A0A0G3H587_9CORY</name>
<dbReference type="Proteomes" id="UP000035540">
    <property type="component" value="Chromosome"/>
</dbReference>
<reference evidence="2" key="2">
    <citation type="submission" date="2015-05" db="EMBL/GenBank/DDBJ databases">
        <title>Complete genome sequence of Corynebacterium testudinoris DSM 44614, recovered from necrotic lesions in the mouth of a tortoise.</title>
        <authorList>
            <person name="Ruckert C."/>
            <person name="Albersmeier A."/>
            <person name="Winkler A."/>
            <person name="Tauch A."/>
        </authorList>
    </citation>
    <scope>NUCLEOTIDE SEQUENCE [LARGE SCALE GENOMIC DNA]</scope>
    <source>
        <strain evidence="2">DSM 44614</strain>
    </source>
</reference>
<accession>A0A0G3H587</accession>
<gene>
    <name evidence="1" type="ORF">CTEST_02200</name>
</gene>
<evidence type="ECO:0000313" key="1">
    <source>
        <dbReference type="EMBL" id="AKK07895.1"/>
    </source>
</evidence>
<dbReference type="KEGG" id="cted:CTEST_02200"/>
<evidence type="ECO:0000313" key="2">
    <source>
        <dbReference type="Proteomes" id="UP000035540"/>
    </source>
</evidence>